<gene>
    <name evidence="2" type="ORF">CUN50_00750</name>
</gene>
<keyword evidence="1" id="KW-0472">Membrane</keyword>
<keyword evidence="1" id="KW-0812">Transmembrane</keyword>
<name>A0A2M8Q0H1_9CHLR</name>
<dbReference type="SUPFAM" id="SSF101898">
    <property type="entry name" value="NHL repeat"/>
    <property type="match status" value="1"/>
</dbReference>
<sequence>MSTKTDSAAERGEPSAARRILYFVIFGAVVIGIVVAAAALLLGDLFGRWNSSPLREPKALAPEVTIRPFLSLNDERIFPYGLAYANGEFYLSLLGGSAVRRVTPDGAMRLMAQLDAPAALAYSRRTLYVLDYSQVGAYGTGTLKAIAMDGTLRSVSDSPAVRNLPLFAGLAADAYGNVYLTHPENGTVWYITGDGNATLLWTAPSVANARPSLTGIAYDSENEAIIVADSGTGSLYRLSMADSGVQSELLYRQQGFDPRALAIDWAGRILIAAWQGDNGTLYRLNESEGLVALAEGFRQPTSVLVVDKTAYVVSSGTFGLIGGVEAKPPFRVDAISLP</sequence>
<comment type="caution">
    <text evidence="2">The sequence shown here is derived from an EMBL/GenBank/DDBJ whole genome shotgun (WGS) entry which is preliminary data.</text>
</comment>
<evidence type="ECO:0000313" key="2">
    <source>
        <dbReference type="EMBL" id="PJF43259.1"/>
    </source>
</evidence>
<dbReference type="Proteomes" id="UP000228947">
    <property type="component" value="Unassembled WGS sequence"/>
</dbReference>
<organism evidence="2 3">
    <name type="scientific">Candidatus Thermofonsia Clade 1 bacterium</name>
    <dbReference type="NCBI Taxonomy" id="2364210"/>
    <lineage>
        <taxon>Bacteria</taxon>
        <taxon>Bacillati</taxon>
        <taxon>Chloroflexota</taxon>
        <taxon>Candidatus Thermofontia</taxon>
        <taxon>Candidatus Thermofonsia Clade 1</taxon>
    </lineage>
</organism>
<reference evidence="2 3" key="1">
    <citation type="submission" date="2017-11" db="EMBL/GenBank/DDBJ databases">
        <title>Evolution of Phototrophy in the Chloroflexi Phylum Driven by Horizontal Gene Transfer.</title>
        <authorList>
            <person name="Ward L.M."/>
            <person name="Hemp J."/>
            <person name="Shih P.M."/>
            <person name="Mcglynn S.E."/>
            <person name="Fischer W."/>
        </authorList>
    </citation>
    <scope>NUCLEOTIDE SEQUENCE [LARGE SCALE GENOMIC DNA]</scope>
    <source>
        <strain evidence="2">CP1_1M</strain>
    </source>
</reference>
<feature type="transmembrane region" description="Helical" evidence="1">
    <location>
        <begin position="20"/>
        <end position="42"/>
    </location>
</feature>
<dbReference type="InterPro" id="IPR011042">
    <property type="entry name" value="6-blade_b-propeller_TolB-like"/>
</dbReference>
<protein>
    <recommendedName>
        <fullName evidence="4">SMP-30/Gluconolactonase/LRE-like region domain-containing protein</fullName>
    </recommendedName>
</protein>
<dbReference type="Gene3D" id="2.120.10.30">
    <property type="entry name" value="TolB, C-terminal domain"/>
    <property type="match status" value="1"/>
</dbReference>
<dbReference type="AlphaFoldDB" id="A0A2M8Q0H1"/>
<accession>A0A2M8Q0H1</accession>
<proteinExistence type="predicted"/>
<evidence type="ECO:0000256" key="1">
    <source>
        <dbReference type="SAM" id="Phobius"/>
    </source>
</evidence>
<keyword evidence="1" id="KW-1133">Transmembrane helix</keyword>
<evidence type="ECO:0000313" key="3">
    <source>
        <dbReference type="Proteomes" id="UP000228947"/>
    </source>
</evidence>
<evidence type="ECO:0008006" key="4">
    <source>
        <dbReference type="Google" id="ProtNLM"/>
    </source>
</evidence>
<dbReference type="EMBL" id="PGTL01000002">
    <property type="protein sequence ID" value="PJF43259.1"/>
    <property type="molecule type" value="Genomic_DNA"/>
</dbReference>